<proteinExistence type="predicted"/>
<sequence>YDLLLYCLKHDLINQNTLSNLLKDNLLNEHALKLYKGKQSLVLDYQQLYMQKLELNDFQTADHVYTLLQTISDPEQENNTQLSLTNENGILAHPQTALNLLKYSLQRQFIPSASPAEYIEQFKQSFQQCLQNDQIINQLPKHPINSFQKRTLKDLSLELHKLEIHSEFTTKLNSILESTILETDLNFQLRSFANWLLVLQQQKSSNILNNVPNLEKIKNQQIQMLADEILLKLIIQDERCYQMIKERTFYNLELIKKVKSKLVRQEMAYKLYYSNKIEIINLAKIHQFEEADKKIKLGICEFEGFAKVVADLKQLQKDVQIVKRRQK</sequence>
<dbReference type="EMBL" id="GDID01007537">
    <property type="protein sequence ID" value="JAP89069.1"/>
    <property type="molecule type" value="Transcribed_RNA"/>
</dbReference>
<gene>
    <name evidence="1" type="ORF">TPC1_31436</name>
</gene>
<organism evidence="1">
    <name type="scientific">Trepomonas sp. PC1</name>
    <dbReference type="NCBI Taxonomy" id="1076344"/>
    <lineage>
        <taxon>Eukaryota</taxon>
        <taxon>Metamonada</taxon>
        <taxon>Diplomonadida</taxon>
        <taxon>Hexamitidae</taxon>
        <taxon>Hexamitinae</taxon>
        <taxon>Trepomonas</taxon>
    </lineage>
</organism>
<feature type="non-terminal residue" evidence="1">
    <location>
        <position position="1"/>
    </location>
</feature>
<reference evidence="1" key="1">
    <citation type="submission" date="2015-07" db="EMBL/GenBank/DDBJ databases">
        <title>Adaptation to a free-living lifestyle via gene acquisitions in the diplomonad Trepomonas sp. PC1.</title>
        <authorList>
            <person name="Xu F."/>
            <person name="Jerlstrom-Hultqvist J."/>
            <person name="Kolisko M."/>
            <person name="Simpson A.G.B."/>
            <person name="Roger A.J."/>
            <person name="Svard S.G."/>
            <person name="Andersson J.O."/>
        </authorList>
    </citation>
    <scope>NUCLEOTIDE SEQUENCE</scope>
    <source>
        <strain evidence="1">PC1</strain>
    </source>
</reference>
<dbReference type="AlphaFoldDB" id="A0A146K0E7"/>
<evidence type="ECO:0000313" key="1">
    <source>
        <dbReference type="EMBL" id="JAP89069.1"/>
    </source>
</evidence>
<protein>
    <submittedName>
        <fullName evidence="1">Uncharacterized protein</fullName>
    </submittedName>
</protein>
<name>A0A146K0E7_9EUKA</name>
<accession>A0A146K0E7</accession>